<comment type="caution">
    <text evidence="1">The sequence shown here is derived from an EMBL/GenBank/DDBJ whole genome shotgun (WGS) entry which is preliminary data.</text>
</comment>
<evidence type="ECO:0000313" key="1">
    <source>
        <dbReference type="EMBL" id="GAG26865.1"/>
    </source>
</evidence>
<dbReference type="EMBL" id="BARS01032246">
    <property type="protein sequence ID" value="GAG26865.1"/>
    <property type="molecule type" value="Genomic_DNA"/>
</dbReference>
<organism evidence="1">
    <name type="scientific">marine sediment metagenome</name>
    <dbReference type="NCBI Taxonomy" id="412755"/>
    <lineage>
        <taxon>unclassified sequences</taxon>
        <taxon>metagenomes</taxon>
        <taxon>ecological metagenomes</taxon>
    </lineage>
</organism>
<gene>
    <name evidence="1" type="ORF">S01H1_50074</name>
</gene>
<reference evidence="1" key="1">
    <citation type="journal article" date="2014" name="Front. Microbiol.">
        <title>High frequency of phylogenetically diverse reductive dehalogenase-homologous genes in deep subseafloor sedimentary metagenomes.</title>
        <authorList>
            <person name="Kawai M."/>
            <person name="Futagami T."/>
            <person name="Toyoda A."/>
            <person name="Takaki Y."/>
            <person name="Nishi S."/>
            <person name="Hori S."/>
            <person name="Arai W."/>
            <person name="Tsubouchi T."/>
            <person name="Morono Y."/>
            <person name="Uchiyama I."/>
            <person name="Ito T."/>
            <person name="Fujiyama A."/>
            <person name="Inagaki F."/>
            <person name="Takami H."/>
        </authorList>
    </citation>
    <scope>NUCLEOTIDE SEQUENCE</scope>
    <source>
        <strain evidence="1">Expedition CK06-06</strain>
    </source>
</reference>
<name>X0W8C5_9ZZZZ</name>
<proteinExistence type="predicted"/>
<dbReference type="AlphaFoldDB" id="X0W8C5"/>
<protein>
    <submittedName>
        <fullName evidence="1">Uncharacterized protein</fullName>
    </submittedName>
</protein>
<accession>X0W8C5</accession>
<sequence>MSGKLINKVNAVAYHRNGISGAPFNVVLFTMKDDETKKMRNMIGILFGDGEETMPVCAVLDVDMVAAGNVRFAENSWRGDSYAPELAEAVRVVKAD</sequence>